<reference evidence="1" key="1">
    <citation type="journal article" date="2020" name="bioRxiv">
        <title>Chromosome-level reference genome of the European wasp spider Argiope bruennichi: a resource for studies on range expansion and evolutionary adaptation.</title>
        <authorList>
            <person name="Sheffer M.M."/>
            <person name="Hoppe A."/>
            <person name="Krehenwinkel H."/>
            <person name="Uhl G."/>
            <person name="Kuss A.W."/>
            <person name="Jensen L."/>
            <person name="Jensen C."/>
            <person name="Gillespie R.G."/>
            <person name="Hoff K.J."/>
            <person name="Prost S."/>
        </authorList>
    </citation>
    <scope>NUCLEOTIDE SEQUENCE</scope>
</reference>
<proteinExistence type="predicted"/>
<reference evidence="1" key="2">
    <citation type="submission" date="2020-06" db="EMBL/GenBank/DDBJ databases">
        <authorList>
            <person name="Sheffer M."/>
        </authorList>
    </citation>
    <scope>NUCLEOTIDE SEQUENCE</scope>
</reference>
<dbReference type="Proteomes" id="UP000807504">
    <property type="component" value="Unassembled WGS sequence"/>
</dbReference>
<comment type="caution">
    <text evidence="1">The sequence shown here is derived from an EMBL/GenBank/DDBJ whole genome shotgun (WGS) entry which is preliminary data.</text>
</comment>
<evidence type="ECO:0000313" key="1">
    <source>
        <dbReference type="EMBL" id="KAF8796706.1"/>
    </source>
</evidence>
<protein>
    <submittedName>
        <fullName evidence="1">Uncharacterized protein</fullName>
    </submittedName>
</protein>
<dbReference type="AlphaFoldDB" id="A0A8T0G1D2"/>
<sequence>MNDQALIEKISTNPVLQNAISRMVERTKALNLVQTNWREILKNDELFKKFEDGNIKFSKGHHAKAEAIFVRNIIGMQNNFNIIVAGYWSFGIPDENSLEDKSKGVTMVCRLCSPLNEIGHVMMENKQQKLHDNCKFFIETCDPVFCLSCKNGMKKLRSYFSNNWCIFKTKMFNGESIKNHFRPVIENTFGNGIFCGILHLTISSRYTFGDDSLKIGGICREMILFKESALDSVEDLDIEYPSIENVKSLPSITLPPEEIIEGIPEEYQ</sequence>
<dbReference type="EMBL" id="JABXBU010000001">
    <property type="protein sequence ID" value="KAF8796706.1"/>
    <property type="molecule type" value="Genomic_DNA"/>
</dbReference>
<organism evidence="1 2">
    <name type="scientific">Argiope bruennichi</name>
    <name type="common">Wasp spider</name>
    <name type="synonym">Aranea bruennichi</name>
    <dbReference type="NCBI Taxonomy" id="94029"/>
    <lineage>
        <taxon>Eukaryota</taxon>
        <taxon>Metazoa</taxon>
        <taxon>Ecdysozoa</taxon>
        <taxon>Arthropoda</taxon>
        <taxon>Chelicerata</taxon>
        <taxon>Arachnida</taxon>
        <taxon>Araneae</taxon>
        <taxon>Araneomorphae</taxon>
        <taxon>Entelegynae</taxon>
        <taxon>Araneoidea</taxon>
        <taxon>Araneidae</taxon>
        <taxon>Argiope</taxon>
    </lineage>
</organism>
<gene>
    <name evidence="1" type="ORF">HNY73_001052</name>
</gene>
<evidence type="ECO:0000313" key="2">
    <source>
        <dbReference type="Proteomes" id="UP000807504"/>
    </source>
</evidence>
<keyword evidence="2" id="KW-1185">Reference proteome</keyword>
<name>A0A8T0G1D2_ARGBR</name>
<accession>A0A8T0G1D2</accession>